<dbReference type="InterPro" id="IPR036237">
    <property type="entry name" value="Xyl_isomerase-like_sf"/>
</dbReference>
<dbReference type="SUPFAM" id="SSF51658">
    <property type="entry name" value="Xylose isomerase-like"/>
    <property type="match status" value="1"/>
</dbReference>
<gene>
    <name evidence="1" type="ORF">ACFQIC_14815</name>
</gene>
<accession>A0ABW2EPS0</accession>
<dbReference type="EMBL" id="JBHSZV010000038">
    <property type="protein sequence ID" value="MFC7063099.1"/>
    <property type="molecule type" value="Genomic_DNA"/>
</dbReference>
<dbReference type="RefSeq" id="WP_204710452.1">
    <property type="nucleotide sequence ID" value="NZ_JBHSZV010000038.1"/>
</dbReference>
<dbReference type="Gene3D" id="3.20.20.150">
    <property type="entry name" value="Divalent-metal-dependent TIM barrel enzymes"/>
    <property type="match status" value="1"/>
</dbReference>
<comment type="caution">
    <text evidence="1">The sequence shown here is derived from an EMBL/GenBank/DDBJ whole genome shotgun (WGS) entry which is preliminary data.</text>
</comment>
<name>A0ABW2EPS0_9BACI</name>
<sequence length="275" mass="31405">MKRGGLLKFAINYSHEARELIQKGLIDVDIFKCPDFDQQLVKDAQQCKPAYLHFDLNAGEGTLTTINWSILESLSAGTDTPFINLHLVAHSKDFPVISNSSFDSNNIDEIIDRVVKDIQYVVERFGSDRVILENVVYSGPNGDTLRTIVEPEIIAHIVYKTKCGLLLDIAHAQMTCYYSGEDVYEYLNRFPLDQLRELHITGIQKVDGSYRDSMPMTEEDWKLAEWSLNNIKQGMWNEPWVVSFEYGGVGPIFEWRTAVDVLEQQVPLLNKIVKN</sequence>
<evidence type="ECO:0000313" key="1">
    <source>
        <dbReference type="EMBL" id="MFC7063099.1"/>
    </source>
</evidence>
<proteinExistence type="predicted"/>
<dbReference type="InterPro" id="IPR007801">
    <property type="entry name" value="MbnB/TglH/ChrH"/>
</dbReference>
<organism evidence="1 2">
    <name type="scientific">Halobacillus seohaensis</name>
    <dbReference type="NCBI Taxonomy" id="447421"/>
    <lineage>
        <taxon>Bacteria</taxon>
        <taxon>Bacillati</taxon>
        <taxon>Bacillota</taxon>
        <taxon>Bacilli</taxon>
        <taxon>Bacillales</taxon>
        <taxon>Bacillaceae</taxon>
        <taxon>Halobacillus</taxon>
    </lineage>
</organism>
<evidence type="ECO:0000313" key="2">
    <source>
        <dbReference type="Proteomes" id="UP001596410"/>
    </source>
</evidence>
<dbReference type="Proteomes" id="UP001596410">
    <property type="component" value="Unassembled WGS sequence"/>
</dbReference>
<dbReference type="Pfam" id="PF05114">
    <property type="entry name" value="MbnB_TglH_ChrH"/>
    <property type="match status" value="1"/>
</dbReference>
<keyword evidence="2" id="KW-1185">Reference proteome</keyword>
<protein>
    <submittedName>
        <fullName evidence="1">DUF692 family multinuclear iron-containing protein</fullName>
    </submittedName>
</protein>
<reference evidence="2" key="1">
    <citation type="journal article" date="2019" name="Int. J. Syst. Evol. Microbiol.">
        <title>The Global Catalogue of Microorganisms (GCM) 10K type strain sequencing project: providing services to taxonomists for standard genome sequencing and annotation.</title>
        <authorList>
            <consortium name="The Broad Institute Genomics Platform"/>
            <consortium name="The Broad Institute Genome Sequencing Center for Infectious Disease"/>
            <person name="Wu L."/>
            <person name="Ma J."/>
        </authorList>
    </citation>
    <scope>NUCLEOTIDE SEQUENCE [LARGE SCALE GENOMIC DNA]</scope>
    <source>
        <strain evidence="2">CGMCC 4.1621</strain>
    </source>
</reference>